<evidence type="ECO:0000313" key="6">
    <source>
        <dbReference type="EMBL" id="RSV07049.1"/>
    </source>
</evidence>
<dbReference type="InterPro" id="IPR016181">
    <property type="entry name" value="Acyl_CoA_acyltransferase"/>
</dbReference>
<evidence type="ECO:0000313" key="8">
    <source>
        <dbReference type="Proteomes" id="UP000286681"/>
    </source>
</evidence>
<dbReference type="OrthoDB" id="9805924at2"/>
<reference evidence="6 8" key="3">
    <citation type="submission" date="2018-07" db="EMBL/GenBank/DDBJ databases">
        <title>Genomic and Epidemiologic Investigation of an Indolent Hospital Outbreak.</title>
        <authorList>
            <person name="Johnson R.C."/>
            <person name="Deming C."/>
            <person name="Conlan S."/>
            <person name="Zellmer C.J."/>
            <person name="Michelin A.V."/>
            <person name="Lee-Lin S."/>
            <person name="Thomas P.J."/>
            <person name="Park M."/>
            <person name="Weingarten R.A."/>
            <person name="Less J."/>
            <person name="Dekker J.P."/>
            <person name="Frank K.M."/>
            <person name="Musser K.A."/>
            <person name="Mcquiston J.R."/>
            <person name="Henderson D.K."/>
            <person name="Lau A.F."/>
            <person name="Palmore T.N."/>
            <person name="Segre J.A."/>
        </authorList>
    </citation>
    <scope>NUCLEOTIDE SEQUENCE [LARGE SCALE GENOMIC DNA]</scope>
    <source>
        <strain evidence="6 8">SK-NIH.Env10_0317</strain>
    </source>
</reference>
<dbReference type="AlphaFoldDB" id="A0A1L6JF29"/>
<evidence type="ECO:0000256" key="1">
    <source>
        <dbReference type="ARBA" id="ARBA00008694"/>
    </source>
</evidence>
<protein>
    <submittedName>
        <fullName evidence="5 6">N-acetyltransferase</fullName>
    </submittedName>
</protein>
<name>A0A1L6JF29_9SPHN</name>
<dbReference type="STRING" id="93064.BRX40_20775"/>
<sequence length="159" mass="17452">MISIRQAGAQDFDLVADFIRKLADYEKLAHEVRFDDAVLRGHLFGERPAAEVLIGEIDGVPSGFALFFQTFSTFEGKPGIWLEDLFVDPAARGSGLGRALLSRLAGLVVERGGARLEWAVLDWNELGKGFYRSIGAGPVDGWERWRMEIDAIEALANGG</sequence>
<dbReference type="EMBL" id="CP018820">
    <property type="protein sequence ID" value="APR54534.1"/>
    <property type="molecule type" value="Genomic_DNA"/>
</dbReference>
<dbReference type="PANTHER" id="PTHR10545">
    <property type="entry name" value="DIAMINE N-ACETYLTRANSFERASE"/>
    <property type="match status" value="1"/>
</dbReference>
<evidence type="ECO:0000313" key="7">
    <source>
        <dbReference type="Proteomes" id="UP000185161"/>
    </source>
</evidence>
<dbReference type="InterPro" id="IPR051016">
    <property type="entry name" value="Diverse_Substrate_AcTransf"/>
</dbReference>
<evidence type="ECO:0000259" key="4">
    <source>
        <dbReference type="PROSITE" id="PS51186"/>
    </source>
</evidence>
<evidence type="ECO:0000256" key="3">
    <source>
        <dbReference type="ARBA" id="ARBA00023315"/>
    </source>
</evidence>
<keyword evidence="7" id="KW-1185">Reference proteome</keyword>
<reference evidence="5" key="1">
    <citation type="submission" date="2016-12" db="EMBL/GenBank/DDBJ databases">
        <title>Whole genome sequencing of Sphingomonas koreensis.</title>
        <authorList>
            <person name="Conlan S."/>
            <person name="Thomas P.J."/>
            <person name="Mullikin J."/>
            <person name="Palmore T.N."/>
            <person name="Frank K.M."/>
            <person name="Segre J.A."/>
        </authorList>
    </citation>
    <scope>NUCLEOTIDE SEQUENCE</scope>
    <source>
        <strain evidence="5">ABOJV</strain>
    </source>
</reference>
<dbReference type="Proteomes" id="UP000286681">
    <property type="component" value="Unassembled WGS sequence"/>
</dbReference>
<accession>A0A1L6JF29</accession>
<feature type="domain" description="N-acetyltransferase" evidence="4">
    <location>
        <begin position="2"/>
        <end position="152"/>
    </location>
</feature>
<organism evidence="5 7">
    <name type="scientific">Sphingomonas koreensis</name>
    <dbReference type="NCBI Taxonomy" id="93064"/>
    <lineage>
        <taxon>Bacteria</taxon>
        <taxon>Pseudomonadati</taxon>
        <taxon>Pseudomonadota</taxon>
        <taxon>Alphaproteobacteria</taxon>
        <taxon>Sphingomonadales</taxon>
        <taxon>Sphingomonadaceae</taxon>
        <taxon>Sphingomonas</taxon>
    </lineage>
</organism>
<dbReference type="PANTHER" id="PTHR10545:SF29">
    <property type="entry name" value="GH14572P-RELATED"/>
    <property type="match status" value="1"/>
</dbReference>
<dbReference type="RefSeq" id="WP_075152864.1">
    <property type="nucleotide sequence ID" value="NZ_CP018820.1"/>
</dbReference>
<comment type="similarity">
    <text evidence="1">Belongs to the acetyltransferase family.</text>
</comment>
<evidence type="ECO:0000313" key="5">
    <source>
        <dbReference type="EMBL" id="APR54534.1"/>
    </source>
</evidence>
<proteinExistence type="inferred from homology"/>
<dbReference type="CDD" id="cd04301">
    <property type="entry name" value="NAT_SF"/>
    <property type="match status" value="1"/>
</dbReference>
<keyword evidence="3" id="KW-0012">Acyltransferase</keyword>
<dbReference type="EMBL" id="QQWO01000002">
    <property type="protein sequence ID" value="RSV07049.1"/>
    <property type="molecule type" value="Genomic_DNA"/>
</dbReference>
<evidence type="ECO:0000256" key="2">
    <source>
        <dbReference type="ARBA" id="ARBA00022679"/>
    </source>
</evidence>
<gene>
    <name evidence="5" type="ORF">BRX40_20775</name>
    <name evidence="6" type="ORF">CA257_03370</name>
</gene>
<dbReference type="FunFam" id="3.40.630.30:FF:000064">
    <property type="entry name" value="GNAT family acetyltransferase"/>
    <property type="match status" value="1"/>
</dbReference>
<dbReference type="PROSITE" id="PS51186">
    <property type="entry name" value="GNAT"/>
    <property type="match status" value="1"/>
</dbReference>
<dbReference type="SUPFAM" id="SSF55729">
    <property type="entry name" value="Acyl-CoA N-acyltransferases (Nat)"/>
    <property type="match status" value="1"/>
</dbReference>
<dbReference type="GeneID" id="44135004"/>
<dbReference type="KEGG" id="skr:BRX40_20775"/>
<dbReference type="Pfam" id="PF00583">
    <property type="entry name" value="Acetyltransf_1"/>
    <property type="match status" value="1"/>
</dbReference>
<dbReference type="Gene3D" id="3.40.630.30">
    <property type="match status" value="1"/>
</dbReference>
<dbReference type="GO" id="GO:0008080">
    <property type="term" value="F:N-acetyltransferase activity"/>
    <property type="evidence" value="ECO:0007669"/>
    <property type="project" value="TreeGrafter"/>
</dbReference>
<dbReference type="Proteomes" id="UP000185161">
    <property type="component" value="Chromosome"/>
</dbReference>
<dbReference type="InterPro" id="IPR000182">
    <property type="entry name" value="GNAT_dom"/>
</dbReference>
<keyword evidence="2 5" id="KW-0808">Transferase</keyword>
<reference evidence="7" key="2">
    <citation type="submission" date="2016-12" db="EMBL/GenBank/DDBJ databases">
        <title>Whole genome sequencing of Sphingomonas sp. ABOJV.</title>
        <authorList>
            <person name="Conlan S."/>
            <person name="Thomas P.J."/>
            <person name="Mullikin J."/>
            <person name="Palmore T.N."/>
            <person name="Frank K.M."/>
            <person name="Segre J.A."/>
        </authorList>
    </citation>
    <scope>NUCLEOTIDE SEQUENCE [LARGE SCALE GENOMIC DNA]</scope>
    <source>
        <strain evidence="7">ABOJV</strain>
    </source>
</reference>